<dbReference type="RefSeq" id="WP_042520680.1">
    <property type="nucleotide sequence ID" value="NZ_CAKMBG010000004.1"/>
</dbReference>
<accession>A0A2A3U197</accession>
<proteinExistence type="predicted"/>
<dbReference type="SUPFAM" id="SSF69047">
    <property type="entry name" value="Hypothetical protein YjbJ"/>
    <property type="match status" value="1"/>
</dbReference>
<dbReference type="Proteomes" id="UP000307074">
    <property type="component" value="Chromosome"/>
</dbReference>
<gene>
    <name evidence="2" type="ORF">CNR29_12780</name>
    <name evidence="3" type="ORF">UCCLBBS449_2378</name>
</gene>
<dbReference type="Proteomes" id="UP000217918">
    <property type="component" value="Unassembled WGS sequence"/>
</dbReference>
<evidence type="ECO:0000313" key="3">
    <source>
        <dbReference type="EMBL" id="QCZ54284.1"/>
    </source>
</evidence>
<feature type="coiled-coil region" evidence="1">
    <location>
        <begin position="20"/>
        <end position="47"/>
    </location>
</feature>
<protein>
    <submittedName>
        <fullName evidence="2">CsbD family protein</fullName>
    </submittedName>
</protein>
<reference evidence="3 5" key="2">
    <citation type="submission" date="2018-07" db="EMBL/GenBank/DDBJ databases">
        <authorList>
            <person name="Feyereisen M."/>
        </authorList>
    </citation>
    <scope>NUCLEOTIDE SEQUENCE [LARGE SCALE GENOMIC DNA]</scope>
    <source>
        <strain evidence="3 5">UCCLBBS449</strain>
    </source>
</reference>
<dbReference type="EMBL" id="CP031198">
    <property type="protein sequence ID" value="QCZ54284.1"/>
    <property type="molecule type" value="Genomic_DNA"/>
</dbReference>
<dbReference type="EMBL" id="NVYO01000001">
    <property type="protein sequence ID" value="PBQ24851.1"/>
    <property type="molecule type" value="Genomic_DNA"/>
</dbReference>
<keyword evidence="1" id="KW-0175">Coiled coil</keyword>
<evidence type="ECO:0000256" key="1">
    <source>
        <dbReference type="SAM" id="Coils"/>
    </source>
</evidence>
<evidence type="ECO:0000313" key="4">
    <source>
        <dbReference type="Proteomes" id="UP000217918"/>
    </source>
</evidence>
<dbReference type="AlphaFoldDB" id="A0A2A3U197"/>
<name>A0A2A3U197_LEVBR</name>
<evidence type="ECO:0000313" key="5">
    <source>
        <dbReference type="Proteomes" id="UP000307074"/>
    </source>
</evidence>
<organism evidence="2 4">
    <name type="scientific">Levilactobacillus brevis</name>
    <name type="common">Lactobacillus brevis</name>
    <dbReference type="NCBI Taxonomy" id="1580"/>
    <lineage>
        <taxon>Bacteria</taxon>
        <taxon>Bacillati</taxon>
        <taxon>Bacillota</taxon>
        <taxon>Bacilli</taxon>
        <taxon>Lactobacillales</taxon>
        <taxon>Lactobacillaceae</taxon>
        <taxon>Levilactobacillus</taxon>
    </lineage>
</organism>
<sequence>MKNLVLGISLATNVALAYLLLQDKDQLKELQSRADNAADKVAGKAEQIKGAITGDTGDKLKGNWDEGKGEAKDLVDDVRKDFEADPKE</sequence>
<evidence type="ECO:0000313" key="2">
    <source>
        <dbReference type="EMBL" id="PBQ24851.1"/>
    </source>
</evidence>
<dbReference type="InterPro" id="IPR036629">
    <property type="entry name" value="YjbJ_sf"/>
</dbReference>
<reference evidence="2 4" key="1">
    <citation type="submission" date="2017-09" db="EMBL/GenBank/DDBJ databases">
        <title>Genome sequence of Lactobacillus brevis D7.</title>
        <authorList>
            <person name="Kwon M.-S."/>
            <person name="Lim S.K."/>
            <person name="Choi H.-J."/>
        </authorList>
    </citation>
    <scope>NUCLEOTIDE SEQUENCE [LARGE SCALE GENOMIC DNA]</scope>
    <source>
        <strain evidence="2 4">D7</strain>
    </source>
</reference>